<dbReference type="Proteomes" id="UP000679179">
    <property type="component" value="Unassembled WGS sequence"/>
</dbReference>
<proteinExistence type="predicted"/>
<keyword evidence="3" id="KW-1185">Reference proteome</keyword>
<keyword evidence="1" id="KW-0472">Membrane</keyword>
<protein>
    <submittedName>
        <fullName evidence="2">Uncharacterized protein</fullName>
    </submittedName>
</protein>
<feature type="transmembrane region" description="Helical" evidence="1">
    <location>
        <begin position="43"/>
        <end position="61"/>
    </location>
</feature>
<dbReference type="AlphaFoldDB" id="A0A919VHR7"/>
<keyword evidence="1" id="KW-0812">Transmembrane</keyword>
<gene>
    <name evidence="2" type="ORF">CPJCM30710_31930</name>
</gene>
<comment type="caution">
    <text evidence="2">The sequence shown here is derived from an EMBL/GenBank/DDBJ whole genome shotgun (WGS) entry which is preliminary data.</text>
</comment>
<dbReference type="EMBL" id="BOPZ01000041">
    <property type="protein sequence ID" value="GIM30527.1"/>
    <property type="molecule type" value="Genomic_DNA"/>
</dbReference>
<sequence length="90" mass="10309">MKKLINILSLLSGLVTCIAVILTLLTTYHFIYGNKIFNSYNPIQIGLAVTMILWGIKFFFYENGERRVAYSIICMIIAIGSLFFLTMYVK</sequence>
<organism evidence="2 3">
    <name type="scientific">Clostridium polyendosporum</name>
    <dbReference type="NCBI Taxonomy" id="69208"/>
    <lineage>
        <taxon>Bacteria</taxon>
        <taxon>Bacillati</taxon>
        <taxon>Bacillota</taxon>
        <taxon>Clostridia</taxon>
        <taxon>Eubacteriales</taxon>
        <taxon>Clostridiaceae</taxon>
        <taxon>Clostridium</taxon>
    </lineage>
</organism>
<evidence type="ECO:0000313" key="2">
    <source>
        <dbReference type="EMBL" id="GIM30527.1"/>
    </source>
</evidence>
<keyword evidence="1" id="KW-1133">Transmembrane helix</keyword>
<reference evidence="2" key="1">
    <citation type="submission" date="2021-03" db="EMBL/GenBank/DDBJ databases">
        <title>Taxonomic study of Clostridium polyendosporum from meadow-gley soil under rice.</title>
        <authorList>
            <person name="Kobayashi H."/>
            <person name="Tanizawa Y."/>
            <person name="Yagura M."/>
        </authorList>
    </citation>
    <scope>NUCLEOTIDE SEQUENCE</scope>
    <source>
        <strain evidence="2">JCM 30710</strain>
    </source>
</reference>
<name>A0A919VHR7_9CLOT</name>
<feature type="transmembrane region" description="Helical" evidence="1">
    <location>
        <begin position="7"/>
        <end position="31"/>
    </location>
</feature>
<evidence type="ECO:0000313" key="3">
    <source>
        <dbReference type="Proteomes" id="UP000679179"/>
    </source>
</evidence>
<accession>A0A919VHR7</accession>
<dbReference type="RefSeq" id="WP_212905196.1">
    <property type="nucleotide sequence ID" value="NZ_BOPZ01000041.1"/>
</dbReference>
<evidence type="ECO:0000256" key="1">
    <source>
        <dbReference type="SAM" id="Phobius"/>
    </source>
</evidence>
<feature type="transmembrane region" description="Helical" evidence="1">
    <location>
        <begin position="68"/>
        <end position="89"/>
    </location>
</feature>